<name>U2ED88_9MOLU</name>
<dbReference type="EMBL" id="AFNU02000002">
    <property type="protein sequence ID" value="ERJ12968.1"/>
    <property type="molecule type" value="Genomic_DNA"/>
</dbReference>
<dbReference type="CDD" id="cd02616">
    <property type="entry name" value="HAD_PPase"/>
    <property type="match status" value="1"/>
</dbReference>
<dbReference type="SUPFAM" id="SSF56784">
    <property type="entry name" value="HAD-like"/>
    <property type="match status" value="1"/>
</dbReference>
<dbReference type="NCBIfam" id="NF009804">
    <property type="entry name" value="PRK13288.1"/>
    <property type="match status" value="1"/>
</dbReference>
<dbReference type="InterPro" id="IPR023214">
    <property type="entry name" value="HAD_sf"/>
</dbReference>
<dbReference type="Proteomes" id="UP000005707">
    <property type="component" value="Unassembled WGS sequence"/>
</dbReference>
<dbReference type="RefSeq" id="WP_008827021.1">
    <property type="nucleotide sequence ID" value="NZ_AFNU02000002.1"/>
</dbReference>
<dbReference type="GO" id="GO:0008967">
    <property type="term" value="F:phosphoglycolate phosphatase activity"/>
    <property type="evidence" value="ECO:0007669"/>
    <property type="project" value="TreeGrafter"/>
</dbReference>
<dbReference type="EC" id="3.6.1.1" evidence="2"/>
<proteinExistence type="predicted"/>
<protein>
    <submittedName>
        <fullName evidence="2">Pyrophosphatase PpaX protein</fullName>
        <ecNumber evidence="2">3.6.1.1</ecNumber>
    </submittedName>
</protein>
<dbReference type="FunCoup" id="U2ED88">
    <property type="interactions" value="119"/>
</dbReference>
<dbReference type="InterPro" id="IPR036412">
    <property type="entry name" value="HAD-like_sf"/>
</dbReference>
<gene>
    <name evidence="2" type="primary">ppaX</name>
    <name evidence="2" type="ORF">HLPCO_000567</name>
    <name evidence="1" type="ORF">HLPCO_003047</name>
</gene>
<dbReference type="InterPro" id="IPR041492">
    <property type="entry name" value="HAD_2"/>
</dbReference>
<evidence type="ECO:0000313" key="2">
    <source>
        <dbReference type="EMBL" id="ERJ12968.1"/>
    </source>
</evidence>
<reference evidence="2 3" key="2">
    <citation type="journal article" date="2013" name="PLoS ONE">
        <title>INDIGO - INtegrated Data Warehouse of MIcrobial GenOmes with Examples from the Red Sea Extremophiles.</title>
        <authorList>
            <person name="Alam I."/>
            <person name="Antunes A."/>
            <person name="Kamau A.A."/>
            <person name="Ba Alawi W."/>
            <person name="Kalkatawi M."/>
            <person name="Stingl U."/>
            <person name="Bajic V.B."/>
        </authorList>
    </citation>
    <scope>NUCLEOTIDE SEQUENCE [LARGE SCALE GENOMIC DNA]</scope>
    <source>
        <strain evidence="2 3">SSD-17B</strain>
    </source>
</reference>
<dbReference type="GO" id="GO:0006281">
    <property type="term" value="P:DNA repair"/>
    <property type="evidence" value="ECO:0007669"/>
    <property type="project" value="TreeGrafter"/>
</dbReference>
<evidence type="ECO:0000313" key="3">
    <source>
        <dbReference type="Proteomes" id="UP000005707"/>
    </source>
</evidence>
<dbReference type="Pfam" id="PF13419">
    <property type="entry name" value="HAD_2"/>
    <property type="match status" value="1"/>
</dbReference>
<keyword evidence="2" id="KW-0378">Hydrolase</keyword>
<dbReference type="NCBIfam" id="TIGR01549">
    <property type="entry name" value="HAD-SF-IA-v1"/>
    <property type="match status" value="1"/>
</dbReference>
<evidence type="ECO:0000313" key="1">
    <source>
        <dbReference type="EMBL" id="ERJ10960.1"/>
    </source>
</evidence>
<dbReference type="EMBL" id="AFNU02000021">
    <property type="protein sequence ID" value="ERJ10960.1"/>
    <property type="molecule type" value="Genomic_DNA"/>
</dbReference>
<dbReference type="InParanoid" id="U2ED88"/>
<dbReference type="FunFam" id="3.40.50.1000:FF:000022">
    <property type="entry name" value="Phosphoglycolate phosphatase"/>
    <property type="match status" value="1"/>
</dbReference>
<comment type="caution">
    <text evidence="2">The sequence shown here is derived from an EMBL/GenBank/DDBJ whole genome shotgun (WGS) entry which is preliminary data.</text>
</comment>
<dbReference type="InterPro" id="IPR006439">
    <property type="entry name" value="HAD-SF_hydro_IA"/>
</dbReference>
<dbReference type="PANTHER" id="PTHR43434:SF26">
    <property type="entry name" value="PYROPHOSPHATASE PPAX"/>
    <property type="match status" value="1"/>
</dbReference>
<keyword evidence="3" id="KW-1185">Reference proteome</keyword>
<dbReference type="STRING" id="1033810.HLPCO_000567"/>
<dbReference type="GO" id="GO:0004427">
    <property type="term" value="F:inorganic diphosphate phosphatase activity"/>
    <property type="evidence" value="ECO:0007669"/>
    <property type="project" value="UniProtKB-EC"/>
</dbReference>
<dbReference type="PRINTS" id="PR00413">
    <property type="entry name" value="HADHALOGNASE"/>
</dbReference>
<organism evidence="2 3">
    <name type="scientific">Haloplasma contractile SSD-17B</name>
    <dbReference type="NCBI Taxonomy" id="1033810"/>
    <lineage>
        <taxon>Bacteria</taxon>
        <taxon>Bacillati</taxon>
        <taxon>Mycoplasmatota</taxon>
        <taxon>Mollicutes</taxon>
        <taxon>Haloplasmatales</taxon>
        <taxon>Haloplasmataceae</taxon>
        <taxon>Haloplasma</taxon>
    </lineage>
</organism>
<dbReference type="OrthoDB" id="9807630at2"/>
<dbReference type="eggNOG" id="COG0546">
    <property type="taxonomic scope" value="Bacteria"/>
</dbReference>
<accession>U2ED88</accession>
<reference evidence="2 3" key="1">
    <citation type="journal article" date="2011" name="J. Bacteriol.">
        <title>Genome sequence of Haloplasma contractile, an unusual contractile bacterium from a deep-sea anoxic brine lake.</title>
        <authorList>
            <person name="Antunes A."/>
            <person name="Alam I."/>
            <person name="El Dorry H."/>
            <person name="Siam R."/>
            <person name="Robertson A."/>
            <person name="Bajic V.B."/>
            <person name="Stingl U."/>
        </authorList>
    </citation>
    <scope>NUCLEOTIDE SEQUENCE [LARGE SCALE GENOMIC DNA]</scope>
    <source>
        <strain evidence="2 3">SSD-17B</strain>
    </source>
</reference>
<dbReference type="InterPro" id="IPR023198">
    <property type="entry name" value="PGP-like_dom2"/>
</dbReference>
<dbReference type="SFLD" id="SFLDG01135">
    <property type="entry name" value="C1.5.6:_HAD__Beta-PGM__Phospha"/>
    <property type="match status" value="1"/>
</dbReference>
<dbReference type="SFLD" id="SFLDS00003">
    <property type="entry name" value="Haloacid_Dehalogenase"/>
    <property type="match status" value="1"/>
</dbReference>
<sequence length="223" mass="25499">MNENKNITTVLFDLDGTLINTNPLIISSFRATVEEFLKEQTFTDEDLMDFIGPTLEQTFTKLLKEKKDDMITFYRTHNKKYHDDMVEVYPGVLEGLERLKQKGITLGIVSSKANDMVHHGLKHCKIYDYFEIIIGADDVTNPKPHKEPIELALNRLGRKKEETIFVGDNKHDMLGGKNAGVITCGVSWALRGADYLKNYHPEFILKDMNDLLKIIDEVNTHGK</sequence>
<dbReference type="AlphaFoldDB" id="U2ED88"/>
<dbReference type="Gene3D" id="1.10.150.240">
    <property type="entry name" value="Putative phosphatase, domain 2"/>
    <property type="match status" value="1"/>
</dbReference>
<dbReference type="SFLD" id="SFLDG01129">
    <property type="entry name" value="C1.5:_HAD__Beta-PGM__Phosphata"/>
    <property type="match status" value="1"/>
</dbReference>
<dbReference type="PANTHER" id="PTHR43434">
    <property type="entry name" value="PHOSPHOGLYCOLATE PHOSPHATASE"/>
    <property type="match status" value="1"/>
</dbReference>
<dbReference type="Gene3D" id="3.40.50.1000">
    <property type="entry name" value="HAD superfamily/HAD-like"/>
    <property type="match status" value="1"/>
</dbReference>
<dbReference type="InterPro" id="IPR050155">
    <property type="entry name" value="HAD-like_hydrolase_sf"/>
</dbReference>
<dbReference type="GO" id="GO:0005829">
    <property type="term" value="C:cytosol"/>
    <property type="evidence" value="ECO:0007669"/>
    <property type="project" value="TreeGrafter"/>
</dbReference>
<dbReference type="NCBIfam" id="TIGR01509">
    <property type="entry name" value="HAD-SF-IA-v3"/>
    <property type="match status" value="1"/>
</dbReference>